<dbReference type="AlphaFoldDB" id="A0A9Q9B2Z1"/>
<feature type="compositionally biased region" description="Basic and acidic residues" evidence="1">
    <location>
        <begin position="210"/>
        <end position="222"/>
    </location>
</feature>
<feature type="region of interest" description="Disordered" evidence="1">
    <location>
        <begin position="124"/>
        <end position="161"/>
    </location>
</feature>
<gene>
    <name evidence="2" type="ORF">Slin15195_G105390</name>
</gene>
<feature type="compositionally biased region" description="Acidic residues" evidence="1">
    <location>
        <begin position="237"/>
        <end position="248"/>
    </location>
</feature>
<evidence type="ECO:0008006" key="4">
    <source>
        <dbReference type="Google" id="ProtNLM"/>
    </source>
</evidence>
<dbReference type="InterPro" id="IPR025494">
    <property type="entry name" value="DUF4385"/>
</dbReference>
<evidence type="ECO:0000313" key="2">
    <source>
        <dbReference type="EMBL" id="USW57220.1"/>
    </source>
</evidence>
<feature type="region of interest" description="Disordered" evidence="1">
    <location>
        <begin position="210"/>
        <end position="271"/>
    </location>
</feature>
<evidence type="ECO:0000313" key="3">
    <source>
        <dbReference type="Proteomes" id="UP001056384"/>
    </source>
</evidence>
<keyword evidence="3" id="KW-1185">Reference proteome</keyword>
<dbReference type="Pfam" id="PF14328">
    <property type="entry name" value="DUF4385"/>
    <property type="match status" value="1"/>
</dbReference>
<protein>
    <recommendedName>
        <fullName evidence="4">DUF4385 multi-domain protein</fullName>
    </recommendedName>
</protein>
<feature type="region of interest" description="Disordered" evidence="1">
    <location>
        <begin position="1"/>
        <end position="21"/>
    </location>
</feature>
<name>A0A9Q9B2Z1_9PEZI</name>
<proteinExistence type="predicted"/>
<evidence type="ECO:0000256" key="1">
    <source>
        <dbReference type="SAM" id="MobiDB-lite"/>
    </source>
</evidence>
<feature type="compositionally biased region" description="Basic and acidic residues" evidence="1">
    <location>
        <begin position="249"/>
        <end position="265"/>
    </location>
</feature>
<feature type="compositionally biased region" description="Polar residues" evidence="1">
    <location>
        <begin position="134"/>
        <end position="144"/>
    </location>
</feature>
<accession>A0A9Q9B2Z1</accession>
<sequence length="271" mass="30214">MPRSKALKPASPSPDSISKDIADVFPTPSLNDQHIRMSYEIARGEQGVLTFEPYKSILLPHWRFRTVPIAEESSKTLKGAFDHYVGKGDFVGSDMARKFIQMGMTRAKRYANHAGGKKYAQSSLELEREHAARTGSTSITNPNHSKLKRTELPKSTGHAGQEEKLAASEIFKVLWRQCTSDAGYLKLKEEWQKEKKAWLKAGGKVSKEDGIWKGYELDGGKKRETRKGKGKGGVKQEDEDEEDGDEGGVEVKKEADTGARIKKESGDEEEE</sequence>
<dbReference type="EMBL" id="CP099426">
    <property type="protein sequence ID" value="USW57220.1"/>
    <property type="molecule type" value="Genomic_DNA"/>
</dbReference>
<organism evidence="2 3">
    <name type="scientific">Septoria linicola</name>
    <dbReference type="NCBI Taxonomy" id="215465"/>
    <lineage>
        <taxon>Eukaryota</taxon>
        <taxon>Fungi</taxon>
        <taxon>Dikarya</taxon>
        <taxon>Ascomycota</taxon>
        <taxon>Pezizomycotina</taxon>
        <taxon>Dothideomycetes</taxon>
        <taxon>Dothideomycetidae</taxon>
        <taxon>Mycosphaerellales</taxon>
        <taxon>Mycosphaerellaceae</taxon>
        <taxon>Septoria</taxon>
    </lineage>
</organism>
<feature type="compositionally biased region" description="Basic residues" evidence="1">
    <location>
        <begin position="223"/>
        <end position="232"/>
    </location>
</feature>
<reference evidence="2" key="1">
    <citation type="submission" date="2022-06" db="EMBL/GenBank/DDBJ databases">
        <title>Complete genome sequences of two strains of the flax pathogen Septoria linicola.</title>
        <authorList>
            <person name="Lapalu N."/>
            <person name="Simon A."/>
            <person name="Demenou B."/>
            <person name="Paumier D."/>
            <person name="Guillot M.-P."/>
            <person name="Gout L."/>
            <person name="Valade R."/>
        </authorList>
    </citation>
    <scope>NUCLEOTIDE SEQUENCE</scope>
    <source>
        <strain evidence="2">SE15195</strain>
    </source>
</reference>
<dbReference type="Proteomes" id="UP001056384">
    <property type="component" value="Chromosome 9"/>
</dbReference>